<evidence type="ECO:0000313" key="7">
    <source>
        <dbReference type="EMBL" id="SZX62999.1"/>
    </source>
</evidence>
<dbReference type="GO" id="GO:0000049">
    <property type="term" value="F:tRNA binding"/>
    <property type="evidence" value="ECO:0007669"/>
    <property type="project" value="UniProtKB-KW"/>
</dbReference>
<reference evidence="8 9" key="1">
    <citation type="submission" date="2016-10" db="EMBL/GenBank/DDBJ databases">
        <authorList>
            <person name="Cai Z."/>
        </authorList>
    </citation>
    <scope>NUCLEOTIDE SEQUENCE [LARGE SCALE GENOMIC DNA]</scope>
</reference>
<dbReference type="PROSITE" id="PS01196">
    <property type="entry name" value="PEPT_TRNA_HYDROL_2"/>
    <property type="match status" value="1"/>
</dbReference>
<dbReference type="PROSITE" id="PS01195">
    <property type="entry name" value="PEPT_TRNA_HYDROL_1"/>
    <property type="match status" value="1"/>
</dbReference>
<evidence type="ECO:0000313" key="9">
    <source>
        <dbReference type="Proteomes" id="UP000256970"/>
    </source>
</evidence>
<keyword evidence="2" id="KW-0820">tRNA-binding</keyword>
<evidence type="ECO:0000256" key="3">
    <source>
        <dbReference type="ARBA" id="ARBA00022801"/>
    </source>
</evidence>
<evidence type="ECO:0000256" key="6">
    <source>
        <dbReference type="RuleBase" id="RU004320"/>
    </source>
</evidence>
<dbReference type="InterPro" id="IPR018171">
    <property type="entry name" value="Pept_tRNA_hydro_CS"/>
</dbReference>
<dbReference type="AlphaFoldDB" id="A0A383WGN1"/>
<evidence type="ECO:0000256" key="2">
    <source>
        <dbReference type="ARBA" id="ARBA00022555"/>
    </source>
</evidence>
<dbReference type="STRING" id="3088.A0A383WGN1"/>
<dbReference type="EMBL" id="FNXT01000277">
    <property type="protein sequence ID" value="SZX62999.1"/>
    <property type="molecule type" value="Genomic_DNA"/>
</dbReference>
<accession>A0A383WGN1</accession>
<dbReference type="FunFam" id="3.40.50.1470:FF:000001">
    <property type="entry name" value="Peptidyl-tRNA hydrolase"/>
    <property type="match status" value="1"/>
</dbReference>
<dbReference type="Proteomes" id="UP000256970">
    <property type="component" value="Unassembled WGS sequence"/>
</dbReference>
<dbReference type="Pfam" id="PF01195">
    <property type="entry name" value="Pept_tRNA_hydro"/>
    <property type="match status" value="1"/>
</dbReference>
<organism evidence="8 9">
    <name type="scientific">Tetradesmus obliquus</name>
    <name type="common">Green alga</name>
    <name type="synonym">Acutodesmus obliquus</name>
    <dbReference type="NCBI Taxonomy" id="3088"/>
    <lineage>
        <taxon>Eukaryota</taxon>
        <taxon>Viridiplantae</taxon>
        <taxon>Chlorophyta</taxon>
        <taxon>core chlorophytes</taxon>
        <taxon>Chlorophyceae</taxon>
        <taxon>CS clade</taxon>
        <taxon>Sphaeropleales</taxon>
        <taxon>Scenedesmaceae</taxon>
        <taxon>Tetradesmus</taxon>
    </lineage>
</organism>
<keyword evidence="9" id="KW-1185">Reference proteome</keyword>
<dbReference type="HAMAP" id="MF_00083">
    <property type="entry name" value="Pept_tRNA_hydro_bact"/>
    <property type="match status" value="1"/>
</dbReference>
<sequence>MSSPAASSEHPAKRRRIEPVACVGVSTVTAQPKARPAAAKKPAAGAAAAGKDEVWLIVGLGNPGPRYEKTRHNVGFMVVDSLARSAGIDMRKLERSAAVGRGELHGRKVILAKPVTFMNNSGESVAALARFYKVPSQRVLVVSDDLDQPPAAVRLRQKGGHGGHNGLRSIIQHLGGSHDFPRIKIGIGRPNGELDIASYVLQEFKRSEMAAIDEAVAESIGIINSCLALGMAKALSGQRL</sequence>
<keyword evidence="4" id="KW-0694">RNA-binding</keyword>
<dbReference type="SUPFAM" id="SSF53178">
    <property type="entry name" value="Peptidyl-tRNA hydrolase-like"/>
    <property type="match status" value="1"/>
</dbReference>
<comment type="similarity">
    <text evidence="5 6">Belongs to the PTH family.</text>
</comment>
<name>A0A383WGN1_TETOB</name>
<evidence type="ECO:0000256" key="4">
    <source>
        <dbReference type="ARBA" id="ARBA00022884"/>
    </source>
</evidence>
<dbReference type="InterPro" id="IPR001328">
    <property type="entry name" value="Pept_tRNA_hydro"/>
</dbReference>
<dbReference type="PANTHER" id="PTHR17224:SF1">
    <property type="entry name" value="PEPTIDYL-TRNA HYDROLASE"/>
    <property type="match status" value="1"/>
</dbReference>
<dbReference type="InterPro" id="IPR036416">
    <property type="entry name" value="Pept_tRNA_hydro_sf"/>
</dbReference>
<proteinExistence type="inferred from homology"/>
<evidence type="ECO:0000256" key="1">
    <source>
        <dbReference type="ARBA" id="ARBA00013260"/>
    </source>
</evidence>
<evidence type="ECO:0000256" key="5">
    <source>
        <dbReference type="ARBA" id="ARBA00038063"/>
    </source>
</evidence>
<dbReference type="EMBL" id="FNXT01001257">
    <property type="protein sequence ID" value="SZX76423.1"/>
    <property type="molecule type" value="Genomic_DNA"/>
</dbReference>
<dbReference type="GO" id="GO:0004045">
    <property type="term" value="F:peptidyl-tRNA hydrolase activity"/>
    <property type="evidence" value="ECO:0007669"/>
    <property type="project" value="UniProtKB-EC"/>
</dbReference>
<evidence type="ECO:0000313" key="8">
    <source>
        <dbReference type="EMBL" id="SZX76423.1"/>
    </source>
</evidence>
<gene>
    <name evidence="8" type="ORF">BQ4739_LOCUS16810</name>
    <name evidence="7" type="ORF">BQ4739_LOCUS3569</name>
</gene>
<keyword evidence="3" id="KW-0378">Hydrolase</keyword>
<dbReference type="EC" id="3.1.1.29" evidence="1"/>
<dbReference type="CDD" id="cd00462">
    <property type="entry name" value="PTH"/>
    <property type="match status" value="1"/>
</dbReference>
<dbReference type="Gene3D" id="3.40.50.1470">
    <property type="entry name" value="Peptidyl-tRNA hydrolase"/>
    <property type="match status" value="1"/>
</dbReference>
<dbReference type="NCBIfam" id="TIGR00447">
    <property type="entry name" value="pth"/>
    <property type="match status" value="1"/>
</dbReference>
<dbReference type="PANTHER" id="PTHR17224">
    <property type="entry name" value="PEPTIDYL-TRNA HYDROLASE"/>
    <property type="match status" value="1"/>
</dbReference>
<protein>
    <recommendedName>
        <fullName evidence="1">peptidyl-tRNA hydrolase</fullName>
        <ecNumber evidence="1">3.1.1.29</ecNumber>
    </recommendedName>
</protein>